<dbReference type="PANTHER" id="PTHR31760">
    <property type="entry name" value="S-ADENOSYL-L-METHIONINE-DEPENDENT METHYLTRANSFERASES SUPERFAMILY PROTEIN"/>
    <property type="match status" value="1"/>
</dbReference>
<proteinExistence type="inferred from homology"/>
<comment type="subcellular location">
    <subcellularLocation>
        <location evidence="6">Cytoplasm</location>
    </subcellularLocation>
</comment>
<keyword evidence="4 6" id="KW-0808">Transferase</keyword>
<keyword evidence="2 6" id="KW-0698">rRNA processing</keyword>
<dbReference type="Gene3D" id="3.40.50.150">
    <property type="entry name" value="Vaccinia Virus protein VP39"/>
    <property type="match status" value="1"/>
</dbReference>
<comment type="caution">
    <text evidence="7">The sequence shown here is derived from an EMBL/GenBank/DDBJ whole genome shotgun (WGS) entry which is preliminary data.</text>
</comment>
<keyword evidence="8" id="KW-1185">Reference proteome</keyword>
<dbReference type="EC" id="2.1.1.170" evidence="6"/>
<gene>
    <name evidence="6 7" type="primary">rsmG</name>
    <name evidence="7" type="ORF">ACFOOR_08485</name>
</gene>
<evidence type="ECO:0000256" key="3">
    <source>
        <dbReference type="ARBA" id="ARBA00022603"/>
    </source>
</evidence>
<comment type="function">
    <text evidence="6">Specifically methylates the N7 position of guanine in position 527 of 16S rRNA.</text>
</comment>
<keyword evidence="5 6" id="KW-0949">S-adenosyl-L-methionine</keyword>
<dbReference type="PANTHER" id="PTHR31760:SF0">
    <property type="entry name" value="S-ADENOSYL-L-METHIONINE-DEPENDENT METHYLTRANSFERASES SUPERFAMILY PROTEIN"/>
    <property type="match status" value="1"/>
</dbReference>
<dbReference type="PIRSF" id="PIRSF003078">
    <property type="entry name" value="GidB"/>
    <property type="match status" value="1"/>
</dbReference>
<evidence type="ECO:0000313" key="8">
    <source>
        <dbReference type="Proteomes" id="UP001595379"/>
    </source>
</evidence>
<evidence type="ECO:0000256" key="1">
    <source>
        <dbReference type="ARBA" id="ARBA00022490"/>
    </source>
</evidence>
<dbReference type="NCBIfam" id="TIGR00138">
    <property type="entry name" value="rsmG_gidB"/>
    <property type="match status" value="1"/>
</dbReference>
<evidence type="ECO:0000313" key="7">
    <source>
        <dbReference type="EMBL" id="MFC2926142.1"/>
    </source>
</evidence>
<dbReference type="GO" id="GO:0032259">
    <property type="term" value="P:methylation"/>
    <property type="evidence" value="ECO:0007669"/>
    <property type="project" value="UniProtKB-KW"/>
</dbReference>
<comment type="similarity">
    <text evidence="6">Belongs to the methyltransferase superfamily. RNA methyltransferase RsmG family.</text>
</comment>
<feature type="binding site" evidence="6">
    <location>
        <position position="139"/>
    </location>
    <ligand>
        <name>S-adenosyl-L-methionine</name>
        <dbReference type="ChEBI" id="CHEBI:59789"/>
    </ligand>
</feature>
<dbReference type="HAMAP" id="MF_00074">
    <property type="entry name" value="16SrRNA_methyltr_G"/>
    <property type="match status" value="1"/>
</dbReference>
<dbReference type="GO" id="GO:0008168">
    <property type="term" value="F:methyltransferase activity"/>
    <property type="evidence" value="ECO:0007669"/>
    <property type="project" value="UniProtKB-KW"/>
</dbReference>
<feature type="binding site" evidence="6">
    <location>
        <begin position="124"/>
        <end position="125"/>
    </location>
    <ligand>
        <name>S-adenosyl-L-methionine</name>
        <dbReference type="ChEBI" id="CHEBI:59789"/>
    </ligand>
</feature>
<evidence type="ECO:0000256" key="2">
    <source>
        <dbReference type="ARBA" id="ARBA00022552"/>
    </source>
</evidence>
<keyword evidence="1 6" id="KW-0963">Cytoplasm</keyword>
<dbReference type="CDD" id="cd02440">
    <property type="entry name" value="AdoMet_MTases"/>
    <property type="match status" value="1"/>
</dbReference>
<dbReference type="Proteomes" id="UP001595379">
    <property type="component" value="Unassembled WGS sequence"/>
</dbReference>
<comment type="caution">
    <text evidence="6">Lacks conserved residue(s) required for the propagation of feature annotation.</text>
</comment>
<evidence type="ECO:0000256" key="6">
    <source>
        <dbReference type="HAMAP-Rule" id="MF_00074"/>
    </source>
</evidence>
<dbReference type="InterPro" id="IPR003682">
    <property type="entry name" value="rRNA_ssu_MeTfrase_G"/>
</dbReference>
<dbReference type="Pfam" id="PF02527">
    <property type="entry name" value="GidB"/>
    <property type="match status" value="1"/>
</dbReference>
<accession>A0ABV6ZXM2</accession>
<evidence type="ECO:0000256" key="4">
    <source>
        <dbReference type="ARBA" id="ARBA00022679"/>
    </source>
</evidence>
<reference evidence="8" key="1">
    <citation type="journal article" date="2019" name="Int. J. Syst. Evol. Microbiol.">
        <title>The Global Catalogue of Microorganisms (GCM) 10K type strain sequencing project: providing services to taxonomists for standard genome sequencing and annotation.</title>
        <authorList>
            <consortium name="The Broad Institute Genomics Platform"/>
            <consortium name="The Broad Institute Genome Sequencing Center for Infectious Disease"/>
            <person name="Wu L."/>
            <person name="Ma J."/>
        </authorList>
    </citation>
    <scope>NUCLEOTIDE SEQUENCE [LARGE SCALE GENOMIC DNA]</scope>
    <source>
        <strain evidence="8">KCTC 52487</strain>
    </source>
</reference>
<dbReference type="RefSeq" id="WP_343164460.1">
    <property type="nucleotide sequence ID" value="NZ_JBHRSV010000016.1"/>
</dbReference>
<evidence type="ECO:0000256" key="5">
    <source>
        <dbReference type="ARBA" id="ARBA00022691"/>
    </source>
</evidence>
<sequence>MLTREAFAARTGVSRETLERYETWRQLLADWSRHTNLVGRATLNDFWHRHALDSWQVTQILPATGRWADLGSGAGFPGLAVAFAMQEGSGGEVVLVESIGKKAAFLTEVVKATGAPARVAPVRAESLDPGPGFDVVTARAMAALPKLLAYAHPLLKKGGKGLFLKGAKHQDEIAEARKAWRFKSRLHDSLTGGGGTILEITELAHA</sequence>
<feature type="binding site" evidence="6">
    <location>
        <position position="71"/>
    </location>
    <ligand>
        <name>S-adenosyl-L-methionine</name>
        <dbReference type="ChEBI" id="CHEBI:59789"/>
    </ligand>
</feature>
<dbReference type="SUPFAM" id="SSF53335">
    <property type="entry name" value="S-adenosyl-L-methionine-dependent methyltransferases"/>
    <property type="match status" value="1"/>
</dbReference>
<feature type="binding site" evidence="6">
    <location>
        <position position="76"/>
    </location>
    <ligand>
        <name>S-adenosyl-L-methionine</name>
        <dbReference type="ChEBI" id="CHEBI:59789"/>
    </ligand>
</feature>
<dbReference type="EMBL" id="JBHRSV010000016">
    <property type="protein sequence ID" value="MFC2926142.1"/>
    <property type="molecule type" value="Genomic_DNA"/>
</dbReference>
<organism evidence="7 8">
    <name type="scientific">Hyphobacterium vulgare</name>
    <dbReference type="NCBI Taxonomy" id="1736751"/>
    <lineage>
        <taxon>Bacteria</taxon>
        <taxon>Pseudomonadati</taxon>
        <taxon>Pseudomonadota</taxon>
        <taxon>Alphaproteobacteria</taxon>
        <taxon>Maricaulales</taxon>
        <taxon>Maricaulaceae</taxon>
        <taxon>Hyphobacterium</taxon>
    </lineage>
</organism>
<dbReference type="InterPro" id="IPR029063">
    <property type="entry name" value="SAM-dependent_MTases_sf"/>
</dbReference>
<comment type="catalytic activity">
    <reaction evidence="6">
        <text>guanosine(527) in 16S rRNA + S-adenosyl-L-methionine = N(7)-methylguanosine(527) in 16S rRNA + S-adenosyl-L-homocysteine</text>
        <dbReference type="Rhea" id="RHEA:42732"/>
        <dbReference type="Rhea" id="RHEA-COMP:10209"/>
        <dbReference type="Rhea" id="RHEA-COMP:10210"/>
        <dbReference type="ChEBI" id="CHEBI:57856"/>
        <dbReference type="ChEBI" id="CHEBI:59789"/>
        <dbReference type="ChEBI" id="CHEBI:74269"/>
        <dbReference type="ChEBI" id="CHEBI:74480"/>
        <dbReference type="EC" id="2.1.1.170"/>
    </reaction>
</comment>
<protein>
    <recommendedName>
        <fullName evidence="6">Ribosomal RNA small subunit methyltransferase G</fullName>
        <ecNumber evidence="6">2.1.1.170</ecNumber>
    </recommendedName>
    <alternativeName>
        <fullName evidence="6">16S rRNA 7-methylguanosine methyltransferase</fullName>
        <shortName evidence="6">16S rRNA m7G methyltransferase</shortName>
    </alternativeName>
</protein>
<keyword evidence="3 6" id="KW-0489">Methyltransferase</keyword>
<name>A0ABV6ZXM2_9PROT</name>